<comment type="caution">
    <text evidence="1">The sequence shown here is derived from an EMBL/GenBank/DDBJ whole genome shotgun (WGS) entry which is preliminary data.</text>
</comment>
<protein>
    <submittedName>
        <fullName evidence="1">Uncharacterized protein</fullName>
    </submittedName>
</protein>
<gene>
    <name evidence="1" type="ORF">SEMRO_598_G172981.1</name>
</gene>
<sequence length="117" mass="13132">MLAAESFDRMHFNMMRQGNAGLRGRLKPHHAKALLRDKGQLVQMARINEHAAGKRKAAPKQGGLTKAKLLDPLTSFADMKGWARVLGKPIPKTKPKMQETLLQCFEGKPEDHVFHSH</sequence>
<organism evidence="1 2">
    <name type="scientific">Seminavis robusta</name>
    <dbReference type="NCBI Taxonomy" id="568900"/>
    <lineage>
        <taxon>Eukaryota</taxon>
        <taxon>Sar</taxon>
        <taxon>Stramenopiles</taxon>
        <taxon>Ochrophyta</taxon>
        <taxon>Bacillariophyta</taxon>
        <taxon>Bacillariophyceae</taxon>
        <taxon>Bacillariophycidae</taxon>
        <taxon>Naviculales</taxon>
        <taxon>Naviculaceae</taxon>
        <taxon>Seminavis</taxon>
    </lineage>
</organism>
<dbReference type="Proteomes" id="UP001153069">
    <property type="component" value="Unassembled WGS sequence"/>
</dbReference>
<name>A0A9N8HI22_9STRA</name>
<accession>A0A9N8HI22</accession>
<evidence type="ECO:0000313" key="1">
    <source>
        <dbReference type="EMBL" id="CAB9513537.1"/>
    </source>
</evidence>
<dbReference type="EMBL" id="CAICTM010000597">
    <property type="protein sequence ID" value="CAB9513537.1"/>
    <property type="molecule type" value="Genomic_DNA"/>
</dbReference>
<reference evidence="1" key="1">
    <citation type="submission" date="2020-06" db="EMBL/GenBank/DDBJ databases">
        <authorList>
            <consortium name="Plant Systems Biology data submission"/>
        </authorList>
    </citation>
    <scope>NUCLEOTIDE SEQUENCE</scope>
    <source>
        <strain evidence="1">D6</strain>
    </source>
</reference>
<keyword evidence="2" id="KW-1185">Reference proteome</keyword>
<evidence type="ECO:0000313" key="2">
    <source>
        <dbReference type="Proteomes" id="UP001153069"/>
    </source>
</evidence>
<proteinExistence type="predicted"/>
<dbReference type="AlphaFoldDB" id="A0A9N8HI22"/>